<dbReference type="EMBL" id="VVIW01000042">
    <property type="protein sequence ID" value="NHZ44863.1"/>
    <property type="molecule type" value="Genomic_DNA"/>
</dbReference>
<name>A0ABX0MCH2_9BURK</name>
<comment type="caution">
    <text evidence="1">The sequence shown here is derived from an EMBL/GenBank/DDBJ whole genome shotgun (WGS) entry which is preliminary data.</text>
</comment>
<sequence>MHDDRAAWGELISRFPGDFTFRGTILRVLPLALAEFTAMAAGKWTLDDVEILGSVSADGELGTLSFIPGAASRCEDGTPAGGFTYVYSLGNMALVSTRCLP</sequence>
<proteinExistence type="predicted"/>
<organism evidence="1 2">
    <name type="scientific">Massilia aquatica</name>
    <dbReference type="NCBI Taxonomy" id="2609000"/>
    <lineage>
        <taxon>Bacteria</taxon>
        <taxon>Pseudomonadati</taxon>
        <taxon>Pseudomonadota</taxon>
        <taxon>Betaproteobacteria</taxon>
        <taxon>Burkholderiales</taxon>
        <taxon>Oxalobacteraceae</taxon>
        <taxon>Telluria group</taxon>
        <taxon>Massilia</taxon>
    </lineage>
</organism>
<accession>A0ABX0MCH2</accession>
<gene>
    <name evidence="1" type="ORF">F1609_32650</name>
</gene>
<reference evidence="1 2" key="1">
    <citation type="submission" date="2019-09" db="EMBL/GenBank/DDBJ databases">
        <title>Taxonomy of Antarctic Massilia spp.: description of Massilia rubra sp. nov., Massilia aquatica sp. nov., Massilia mucilaginosa sp. nov., Massilia frigida sp. nov. isolated from streams, lakes and regoliths.</title>
        <authorList>
            <person name="Holochova P."/>
            <person name="Sedlacek I."/>
            <person name="Kralova S."/>
            <person name="Maslanova I."/>
            <person name="Busse H.-J."/>
            <person name="Stankova E."/>
            <person name="Vrbovska V."/>
            <person name="Kovarovic V."/>
            <person name="Bartak M."/>
            <person name="Svec P."/>
            <person name="Pantucek R."/>
        </authorList>
    </citation>
    <scope>NUCLEOTIDE SEQUENCE [LARGE SCALE GENOMIC DNA]</scope>
    <source>
        <strain evidence="1 2">CCM 8693</strain>
    </source>
</reference>
<dbReference type="Proteomes" id="UP000819052">
    <property type="component" value="Unassembled WGS sequence"/>
</dbReference>
<evidence type="ECO:0000313" key="1">
    <source>
        <dbReference type="EMBL" id="NHZ44863.1"/>
    </source>
</evidence>
<dbReference type="RefSeq" id="WP_167081927.1">
    <property type="nucleotide sequence ID" value="NZ_VVIW01000042.1"/>
</dbReference>
<evidence type="ECO:0000313" key="2">
    <source>
        <dbReference type="Proteomes" id="UP000819052"/>
    </source>
</evidence>
<protein>
    <submittedName>
        <fullName evidence="1">Uncharacterized protein</fullName>
    </submittedName>
</protein>
<keyword evidence="2" id="KW-1185">Reference proteome</keyword>